<dbReference type="OMA" id="GRCMMSV"/>
<feature type="transmembrane region" description="Helical" evidence="2">
    <location>
        <begin position="406"/>
        <end position="426"/>
    </location>
</feature>
<protein>
    <submittedName>
        <fullName evidence="3">Uncharacterized protein</fullName>
    </submittedName>
</protein>
<feature type="region of interest" description="Disordered" evidence="1">
    <location>
        <begin position="601"/>
        <end position="624"/>
    </location>
</feature>
<keyword evidence="4" id="KW-1185">Reference proteome</keyword>
<feature type="transmembrane region" description="Helical" evidence="2">
    <location>
        <begin position="164"/>
        <end position="185"/>
    </location>
</feature>
<keyword evidence="2" id="KW-0472">Membrane</keyword>
<feature type="transmembrane region" description="Helical" evidence="2">
    <location>
        <begin position="21"/>
        <end position="40"/>
    </location>
</feature>
<sequence length="634" mass="69876">MAYVHRVDDNRSTRFWCKTGLAVSCVLSIVAIGVGVWLMTHLKNHGLSFHLLPFKEVFPLVVNIFVTLLNDSMGYIHTCTLRWTLQREGRLDFNTNLRLLSFSRTKVANSWCANLVYMFGIILVYSSTSMIFQVFNSNLYRTLHNADGKNPVDIDGSAIYVNPFAVLAFGVGLLMQAAITLGALLSTDIPSWSSNPLVTVHECIHGSNNIQTISKRPGRCMMSVHMANEKTSNKLPISPQLPMMKAHRYVKWVFGLLTALPVCGVAWFGVVFALIYTNKNTHVLGVLGKSWGFLPDFNGTIYGTGDGTNSVTNTTALGPCHATSCTTGTSILNIRWTSQNYESQLNIATVFCVAGFQTVLTVSLHCAELLVNLSRDEAVVRKLTSQRGTNVRTDSIWAAMKSWQTLTLFFFKAGVHWVFGLALNASWRIGICMYAPQILYCAGISSSATAFVWYLAYQKHEGFLPSTFGHIQTIADLIDEWNDTGAMFWGHKYNGDGRATPNFAGTDTNYLPPPHCNREYGGLVGSARVHTPEPGGFQQGFEQAQARHSPSTPQRMSQYGQGAHVEGIRLAGGPGRNYSHANASMFPPPYAPDDYRYIPSPIPSPSGRLSRARYASDGSLGSDGSWVPLMPYSR</sequence>
<proteinExistence type="predicted"/>
<gene>
    <name evidence="3" type="ORF">F503_07762</name>
</gene>
<evidence type="ECO:0000256" key="1">
    <source>
        <dbReference type="SAM" id="MobiDB-lite"/>
    </source>
</evidence>
<evidence type="ECO:0000256" key="2">
    <source>
        <dbReference type="SAM" id="Phobius"/>
    </source>
</evidence>
<dbReference type="STRING" id="1262450.S3C5I8"/>
<feature type="transmembrane region" description="Helical" evidence="2">
    <location>
        <begin position="111"/>
        <end position="135"/>
    </location>
</feature>
<organism evidence="3 4">
    <name type="scientific">Ophiostoma piceae (strain UAMH 11346)</name>
    <name type="common">Sap stain fungus</name>
    <dbReference type="NCBI Taxonomy" id="1262450"/>
    <lineage>
        <taxon>Eukaryota</taxon>
        <taxon>Fungi</taxon>
        <taxon>Dikarya</taxon>
        <taxon>Ascomycota</taxon>
        <taxon>Pezizomycotina</taxon>
        <taxon>Sordariomycetes</taxon>
        <taxon>Sordariomycetidae</taxon>
        <taxon>Ophiostomatales</taxon>
        <taxon>Ophiostomataceae</taxon>
        <taxon>Ophiostoma</taxon>
    </lineage>
</organism>
<evidence type="ECO:0000313" key="4">
    <source>
        <dbReference type="Proteomes" id="UP000016923"/>
    </source>
</evidence>
<dbReference type="EMBL" id="KE148151">
    <property type="protein sequence ID" value="EPE07111.1"/>
    <property type="molecule type" value="Genomic_DNA"/>
</dbReference>
<feature type="transmembrane region" description="Helical" evidence="2">
    <location>
        <begin position="438"/>
        <end position="457"/>
    </location>
</feature>
<accession>S3C5I8</accession>
<keyword evidence="2" id="KW-1133">Transmembrane helix</keyword>
<dbReference type="OrthoDB" id="2688021at2759"/>
<dbReference type="VEuPathDB" id="FungiDB:F503_07762"/>
<reference evidence="3 4" key="1">
    <citation type="journal article" date="2013" name="BMC Genomics">
        <title>The genome and transcriptome of the pine saprophyte Ophiostoma piceae, and a comparison with the bark beetle-associated pine pathogen Grosmannia clavigera.</title>
        <authorList>
            <person name="Haridas S."/>
            <person name="Wang Y."/>
            <person name="Lim L."/>
            <person name="Massoumi Alamouti S."/>
            <person name="Jackman S."/>
            <person name="Docking R."/>
            <person name="Robertson G."/>
            <person name="Birol I."/>
            <person name="Bohlmann J."/>
            <person name="Breuil C."/>
        </authorList>
    </citation>
    <scope>NUCLEOTIDE SEQUENCE [LARGE SCALE GENOMIC DNA]</scope>
    <source>
        <strain evidence="3 4">UAMH 11346</strain>
    </source>
</reference>
<feature type="transmembrane region" description="Helical" evidence="2">
    <location>
        <begin position="252"/>
        <end position="276"/>
    </location>
</feature>
<dbReference type="Proteomes" id="UP000016923">
    <property type="component" value="Unassembled WGS sequence"/>
</dbReference>
<dbReference type="HOGENOM" id="CLU_021043_2_0_1"/>
<dbReference type="AlphaFoldDB" id="S3C5I8"/>
<name>S3C5I8_OPHP1</name>
<evidence type="ECO:0000313" key="3">
    <source>
        <dbReference type="EMBL" id="EPE07111.1"/>
    </source>
</evidence>
<keyword evidence="2" id="KW-0812">Transmembrane</keyword>
<feature type="transmembrane region" description="Helical" evidence="2">
    <location>
        <begin position="60"/>
        <end position="81"/>
    </location>
</feature>
<dbReference type="eggNOG" id="ENOG502SHQ7">
    <property type="taxonomic scope" value="Eukaryota"/>
</dbReference>